<accession>A0A173WSU4</accession>
<dbReference type="Proteomes" id="UP000095439">
    <property type="component" value="Unassembled WGS sequence"/>
</dbReference>
<protein>
    <submittedName>
        <fullName evidence="2">Uncharacterized protein</fullName>
    </submittedName>
</protein>
<organism evidence="2 3">
    <name type="scientific">Dorea longicatena</name>
    <dbReference type="NCBI Taxonomy" id="88431"/>
    <lineage>
        <taxon>Bacteria</taxon>
        <taxon>Bacillati</taxon>
        <taxon>Bacillota</taxon>
        <taxon>Clostridia</taxon>
        <taxon>Lachnospirales</taxon>
        <taxon>Lachnospiraceae</taxon>
        <taxon>Dorea</taxon>
    </lineage>
</organism>
<feature type="region of interest" description="Disordered" evidence="1">
    <location>
        <begin position="44"/>
        <end position="91"/>
    </location>
</feature>
<reference evidence="2 3" key="1">
    <citation type="submission" date="2015-09" db="EMBL/GenBank/DDBJ databases">
        <authorList>
            <consortium name="Pathogen Informatics"/>
        </authorList>
    </citation>
    <scope>NUCLEOTIDE SEQUENCE [LARGE SCALE GENOMIC DNA]</scope>
    <source>
        <strain evidence="2 3">2789STDY5608866</strain>
    </source>
</reference>
<evidence type="ECO:0000313" key="2">
    <source>
        <dbReference type="EMBL" id="CUN41405.1"/>
    </source>
</evidence>
<dbReference type="AlphaFoldDB" id="A0A173WSU4"/>
<sequence>MELVATYPILYRSHQYEVGDSLPADDESMVQAWLDAGTAVWSEGKQEKAKATPATATAGLAGESKNGETPENVVGRVPKTPTRSKGAKKNG</sequence>
<evidence type="ECO:0000256" key="1">
    <source>
        <dbReference type="SAM" id="MobiDB-lite"/>
    </source>
</evidence>
<dbReference type="EMBL" id="CYYY01000001">
    <property type="protein sequence ID" value="CUN41405.1"/>
    <property type="molecule type" value="Genomic_DNA"/>
</dbReference>
<proteinExistence type="predicted"/>
<dbReference type="RefSeq" id="WP_055180314.1">
    <property type="nucleotide sequence ID" value="NZ_CABIWY010000001.1"/>
</dbReference>
<gene>
    <name evidence="2" type="ORF">ERS852423_00381</name>
</gene>
<evidence type="ECO:0000313" key="3">
    <source>
        <dbReference type="Proteomes" id="UP000095439"/>
    </source>
</evidence>
<name>A0A173WSU4_9FIRM</name>